<keyword evidence="5" id="KW-1185">Reference proteome</keyword>
<gene>
    <name evidence="4" type="ORF">AN477_00895</name>
</gene>
<dbReference type="EMBL" id="LJCO01000008">
    <property type="protein sequence ID" value="KPV45538.1"/>
    <property type="molecule type" value="Genomic_DNA"/>
</dbReference>
<dbReference type="SUPFAM" id="SSF52540">
    <property type="entry name" value="P-loop containing nucleoside triphosphate hydrolases"/>
    <property type="match status" value="2"/>
</dbReference>
<dbReference type="CDD" id="cd03221">
    <property type="entry name" value="ABCF_EF-3"/>
    <property type="match status" value="2"/>
</dbReference>
<dbReference type="Pfam" id="PF12848">
    <property type="entry name" value="ABC_tran_Xtn"/>
    <property type="match status" value="1"/>
</dbReference>
<evidence type="ECO:0000259" key="3">
    <source>
        <dbReference type="PROSITE" id="PS50893"/>
    </source>
</evidence>
<dbReference type="PROSITE" id="PS00211">
    <property type="entry name" value="ABC_TRANSPORTER_1"/>
    <property type="match status" value="2"/>
</dbReference>
<evidence type="ECO:0000256" key="1">
    <source>
        <dbReference type="ARBA" id="ARBA00022741"/>
    </source>
</evidence>
<dbReference type="RefSeq" id="WP_054967299.1">
    <property type="nucleotide sequence ID" value="NZ_LJCO01000008.1"/>
</dbReference>
<accession>A0A0P9CJR0</accession>
<dbReference type="OrthoDB" id="9760950at2"/>
<reference evidence="4 5" key="1">
    <citation type="submission" date="2015-09" db="EMBL/GenBank/DDBJ databases">
        <title>Draft genome sequence of Alicyclobacillus ferrooxydans DSM 22381.</title>
        <authorList>
            <person name="Hemp J."/>
        </authorList>
    </citation>
    <scope>NUCLEOTIDE SEQUENCE [LARGE SCALE GENOMIC DNA]</scope>
    <source>
        <strain evidence="4 5">TC-34</strain>
    </source>
</reference>
<dbReference type="Proteomes" id="UP000050482">
    <property type="component" value="Unassembled WGS sequence"/>
</dbReference>
<dbReference type="PANTHER" id="PTHR42855:SF2">
    <property type="entry name" value="DRUG RESISTANCE ABC TRANSPORTER,ATP-BINDING PROTEIN"/>
    <property type="match status" value="1"/>
</dbReference>
<evidence type="ECO:0000313" key="5">
    <source>
        <dbReference type="Proteomes" id="UP000050482"/>
    </source>
</evidence>
<sequence length="538" mass="60718">MSLLNADNISYTFGDQLIFRSVSMKLSQHDHTGLVGANGAGKTTLLSLLSGERQPDEGKIEWLPETRIGYLEQHLNLNEDMTVRDVLRSAFAPLYDMERQMIDMADKMAAAEDVSEAEDVYKGERTRLDSYLRRFAELEEQLQQSGFYQVEIEIDRIAEGLGLSEIGLDKTVGYLSGGQKTKLALAVLLLQKPHALLLDEPTNYLDQQHVEWLATYLKNYPHAFVVISHDELFLQQVVNVVFHLEHHRVTRYPGDYRAFAAAYELRKNQVQTMYQQQQAEIRRLETYIQKNKVRASTAKQAKSREKRLEKTMENRIKPPKLAARPHFRFHFSKPASGTVMEATKLLVGYGDPLFPPLDLKLKQGQKVAVTGFNGIGKTTLLRTLLGQIPQLSGQVKLGDGVVVGYFEQEPKVDGVESAIERVWGAFPALTQREVRTGLAQCGLRGEQVFQAFKDLSGGEQSKVRLCQLMMRQANWLVLDEPTNHLDALAKEALRDALAKFPGTVLVVAHEPQFYEDWVTDVWDVSAWSNEEAGALGED</sequence>
<evidence type="ECO:0000313" key="4">
    <source>
        <dbReference type="EMBL" id="KPV45538.1"/>
    </source>
</evidence>
<feature type="domain" description="ABC transporter" evidence="3">
    <location>
        <begin position="4"/>
        <end position="278"/>
    </location>
</feature>
<evidence type="ECO:0000256" key="2">
    <source>
        <dbReference type="ARBA" id="ARBA00022840"/>
    </source>
</evidence>
<dbReference type="FunFam" id="3.40.50.300:FF:000011">
    <property type="entry name" value="Putative ABC transporter ATP-binding component"/>
    <property type="match status" value="1"/>
</dbReference>
<dbReference type="InterPro" id="IPR051309">
    <property type="entry name" value="ABCF_ATPase"/>
</dbReference>
<dbReference type="Pfam" id="PF00005">
    <property type="entry name" value="ABC_tran"/>
    <property type="match status" value="2"/>
</dbReference>
<organism evidence="4 5">
    <name type="scientific">Alicyclobacillus ferrooxydans</name>
    <dbReference type="NCBI Taxonomy" id="471514"/>
    <lineage>
        <taxon>Bacteria</taxon>
        <taxon>Bacillati</taxon>
        <taxon>Bacillota</taxon>
        <taxon>Bacilli</taxon>
        <taxon>Bacillales</taxon>
        <taxon>Alicyclobacillaceae</taxon>
        <taxon>Alicyclobacillus</taxon>
    </lineage>
</organism>
<dbReference type="InterPro" id="IPR027417">
    <property type="entry name" value="P-loop_NTPase"/>
</dbReference>
<dbReference type="GO" id="GO:0016887">
    <property type="term" value="F:ATP hydrolysis activity"/>
    <property type="evidence" value="ECO:0007669"/>
    <property type="project" value="InterPro"/>
</dbReference>
<dbReference type="InterPro" id="IPR017871">
    <property type="entry name" value="ABC_transporter-like_CS"/>
</dbReference>
<dbReference type="PANTHER" id="PTHR42855">
    <property type="entry name" value="ABC TRANSPORTER ATP-BINDING SUBUNIT"/>
    <property type="match status" value="1"/>
</dbReference>
<name>A0A0P9CJR0_9BACL</name>
<dbReference type="PROSITE" id="PS50893">
    <property type="entry name" value="ABC_TRANSPORTER_2"/>
    <property type="match status" value="2"/>
</dbReference>
<dbReference type="InterPro" id="IPR003593">
    <property type="entry name" value="AAA+_ATPase"/>
</dbReference>
<dbReference type="PATRIC" id="fig|471514.4.peg.157"/>
<dbReference type="SMART" id="SM00382">
    <property type="entry name" value="AAA"/>
    <property type="match status" value="2"/>
</dbReference>
<keyword evidence="1" id="KW-0547">Nucleotide-binding</keyword>
<comment type="caution">
    <text evidence="4">The sequence shown here is derived from an EMBL/GenBank/DDBJ whole genome shotgun (WGS) entry which is preliminary data.</text>
</comment>
<dbReference type="Gene3D" id="3.40.50.300">
    <property type="entry name" value="P-loop containing nucleotide triphosphate hydrolases"/>
    <property type="match status" value="2"/>
</dbReference>
<dbReference type="InterPro" id="IPR032781">
    <property type="entry name" value="ABC_tran_Xtn"/>
</dbReference>
<dbReference type="AlphaFoldDB" id="A0A0P9CJR0"/>
<protein>
    <recommendedName>
        <fullName evidence="3">ABC transporter domain-containing protein</fullName>
    </recommendedName>
</protein>
<dbReference type="InterPro" id="IPR003439">
    <property type="entry name" value="ABC_transporter-like_ATP-bd"/>
</dbReference>
<keyword evidence="2" id="KW-0067">ATP-binding</keyword>
<feature type="domain" description="ABC transporter" evidence="3">
    <location>
        <begin position="337"/>
        <end position="537"/>
    </location>
</feature>
<dbReference type="STRING" id="471514.AN477_00895"/>
<dbReference type="GO" id="GO:0005524">
    <property type="term" value="F:ATP binding"/>
    <property type="evidence" value="ECO:0007669"/>
    <property type="project" value="UniProtKB-KW"/>
</dbReference>
<proteinExistence type="predicted"/>